<feature type="compositionally biased region" description="Polar residues" evidence="1">
    <location>
        <begin position="178"/>
        <end position="192"/>
    </location>
</feature>
<accession>A0A8J8NIW9</accession>
<keyword evidence="2" id="KW-1133">Transmembrane helix</keyword>
<feature type="region of interest" description="Disordered" evidence="1">
    <location>
        <begin position="178"/>
        <end position="199"/>
    </location>
</feature>
<evidence type="ECO:0000256" key="2">
    <source>
        <dbReference type="SAM" id="Phobius"/>
    </source>
</evidence>
<evidence type="ECO:0000256" key="1">
    <source>
        <dbReference type="SAM" id="MobiDB-lite"/>
    </source>
</evidence>
<keyword evidence="2" id="KW-0472">Membrane</keyword>
<reference evidence="3" key="1">
    <citation type="submission" date="2019-06" db="EMBL/GenBank/DDBJ databases">
        <authorList>
            <person name="Zheng W."/>
        </authorList>
    </citation>
    <scope>NUCLEOTIDE SEQUENCE</scope>
    <source>
        <strain evidence="3">QDHG01</strain>
    </source>
</reference>
<sequence length="199" mass="22171">MVEAKNVTTRSFISYRVKGVDDLPVYVFLVFSLQLLAVLLLLLYVLILKRQLKATKKKAKPEPLKPILKKEISSDALLSSSKSINNVLSPTSTGMKSPNSKRVSFQFQPKVVIPPHLIAEKKKAQEARNLEELLSILGVRTEVIEPKQQCDIEPHVSDIDVGWNGKKKVEFRHTVSPNKASDFNGINLTGSPTELVGQE</sequence>
<gene>
    <name evidence="3" type="ORF">FGO68_gene4425</name>
</gene>
<organism evidence="3 4">
    <name type="scientific">Halteria grandinella</name>
    <dbReference type="NCBI Taxonomy" id="5974"/>
    <lineage>
        <taxon>Eukaryota</taxon>
        <taxon>Sar</taxon>
        <taxon>Alveolata</taxon>
        <taxon>Ciliophora</taxon>
        <taxon>Intramacronucleata</taxon>
        <taxon>Spirotrichea</taxon>
        <taxon>Stichotrichia</taxon>
        <taxon>Sporadotrichida</taxon>
        <taxon>Halteriidae</taxon>
        <taxon>Halteria</taxon>
    </lineage>
</organism>
<evidence type="ECO:0000313" key="4">
    <source>
        <dbReference type="Proteomes" id="UP000785679"/>
    </source>
</evidence>
<protein>
    <submittedName>
        <fullName evidence="3">Uncharacterized protein</fullName>
    </submittedName>
</protein>
<name>A0A8J8NIW9_HALGN</name>
<evidence type="ECO:0000313" key="3">
    <source>
        <dbReference type="EMBL" id="TNV75489.1"/>
    </source>
</evidence>
<dbReference type="EMBL" id="RRYP01015462">
    <property type="protein sequence ID" value="TNV75489.1"/>
    <property type="molecule type" value="Genomic_DNA"/>
</dbReference>
<proteinExistence type="predicted"/>
<dbReference type="Proteomes" id="UP000785679">
    <property type="component" value="Unassembled WGS sequence"/>
</dbReference>
<keyword evidence="4" id="KW-1185">Reference proteome</keyword>
<comment type="caution">
    <text evidence="3">The sequence shown here is derived from an EMBL/GenBank/DDBJ whole genome shotgun (WGS) entry which is preliminary data.</text>
</comment>
<dbReference type="AlphaFoldDB" id="A0A8J8NIW9"/>
<keyword evidence="2" id="KW-0812">Transmembrane</keyword>
<feature type="transmembrane region" description="Helical" evidence="2">
    <location>
        <begin position="25"/>
        <end position="48"/>
    </location>
</feature>